<evidence type="ECO:0000256" key="3">
    <source>
        <dbReference type="SAM" id="SignalP"/>
    </source>
</evidence>
<accession>A0A081P9B8</accession>
<name>A0A081P9B8_9BACL</name>
<dbReference type="Pfam" id="PF25989">
    <property type="entry name" value="YknX_C"/>
    <property type="match status" value="1"/>
</dbReference>
<protein>
    <submittedName>
        <fullName evidence="6">RND transporter</fullName>
    </submittedName>
</protein>
<sequence>MNPIMSKSFKQSTKVMGAVVISTALLAGCGAQPQAAPTAANASEPQLKTVKVSKIEKQRIGDPQEQVADVISSIQIDLVTKVGGDVMEVLKKRGDMVEKGDVIFRMDPTDVKMKKDKAQIDISSSQQQLEKAKQELVNSKQEMKNGIKKLEDSIKETEKNYNKMRNDYDMGLVTKFQLEQMETQLNNLKLELENNRNKQKTLETTNPLAPLEQAMQSSNLSIREADRTLENMEVKATVSGVLTDLPIEVGMSLNAGFQAGKVQQLDPIKIRAELTEETANLVRGKQELTFYVPGTLDKTKAKVNYLADVMSANSKSYTLELEYPNTERKLKPGMKAQILVTEEADQMVVTVPTTAIVREGGETFAFVLVGDSAEKRKVALGRLNETIQEVLSGLKEGEQLIISGQNQLKDKEKVQLAK</sequence>
<evidence type="ECO:0000313" key="6">
    <source>
        <dbReference type="EMBL" id="KEQ27291.1"/>
    </source>
</evidence>
<dbReference type="InterPro" id="IPR058792">
    <property type="entry name" value="Beta-barrel_RND_2"/>
</dbReference>
<dbReference type="Gene3D" id="2.40.30.170">
    <property type="match status" value="1"/>
</dbReference>
<dbReference type="PANTHER" id="PTHR30469">
    <property type="entry name" value="MULTIDRUG RESISTANCE PROTEIN MDTA"/>
    <property type="match status" value="1"/>
</dbReference>
<keyword evidence="2" id="KW-0175">Coiled coil</keyword>
<dbReference type="AlphaFoldDB" id="A0A081P9B8"/>
<evidence type="ECO:0000256" key="2">
    <source>
        <dbReference type="SAM" id="Coils"/>
    </source>
</evidence>
<organism evidence="6 7">
    <name type="scientific">Paenibacillus tyrfis</name>
    <dbReference type="NCBI Taxonomy" id="1501230"/>
    <lineage>
        <taxon>Bacteria</taxon>
        <taxon>Bacillati</taxon>
        <taxon>Bacillota</taxon>
        <taxon>Bacilli</taxon>
        <taxon>Bacillales</taxon>
        <taxon>Paenibacillaceae</taxon>
        <taxon>Paenibacillus</taxon>
    </lineage>
</organism>
<dbReference type="GO" id="GO:1990281">
    <property type="term" value="C:efflux pump complex"/>
    <property type="evidence" value="ECO:0007669"/>
    <property type="project" value="TreeGrafter"/>
</dbReference>
<keyword evidence="3" id="KW-0732">Signal</keyword>
<dbReference type="NCBIfam" id="TIGR01730">
    <property type="entry name" value="RND_mfp"/>
    <property type="match status" value="1"/>
</dbReference>
<reference evidence="6 7" key="1">
    <citation type="submission" date="2014-06" db="EMBL/GenBank/DDBJ databases">
        <title>Draft genome sequence of Paenibacillus sp. MSt1.</title>
        <authorList>
            <person name="Aw Y.K."/>
            <person name="Ong K.S."/>
            <person name="Gan H.M."/>
            <person name="Lee S.M."/>
        </authorList>
    </citation>
    <scope>NUCLEOTIDE SEQUENCE [LARGE SCALE GENOMIC DNA]</scope>
    <source>
        <strain evidence="6 7">MSt1</strain>
    </source>
</reference>
<dbReference type="InterPro" id="IPR006143">
    <property type="entry name" value="RND_pump_MFP"/>
</dbReference>
<evidence type="ECO:0000313" key="7">
    <source>
        <dbReference type="Proteomes" id="UP000028123"/>
    </source>
</evidence>
<feature type="domain" description="CusB-like beta-barrel" evidence="4">
    <location>
        <begin position="270"/>
        <end position="342"/>
    </location>
</feature>
<feature type="chain" id="PRO_5039154511" evidence="3">
    <location>
        <begin position="28"/>
        <end position="418"/>
    </location>
</feature>
<dbReference type="Gene3D" id="2.40.420.20">
    <property type="match status" value="1"/>
</dbReference>
<proteinExistence type="inferred from homology"/>
<dbReference type="InterPro" id="IPR058637">
    <property type="entry name" value="YknX-like_C"/>
</dbReference>
<evidence type="ECO:0000256" key="1">
    <source>
        <dbReference type="ARBA" id="ARBA00009477"/>
    </source>
</evidence>
<evidence type="ECO:0000259" key="5">
    <source>
        <dbReference type="Pfam" id="PF25989"/>
    </source>
</evidence>
<evidence type="ECO:0000259" key="4">
    <source>
        <dbReference type="Pfam" id="PF25954"/>
    </source>
</evidence>
<dbReference type="GO" id="GO:0015562">
    <property type="term" value="F:efflux transmembrane transporter activity"/>
    <property type="evidence" value="ECO:0007669"/>
    <property type="project" value="TreeGrafter"/>
</dbReference>
<dbReference type="EMBL" id="JNVM01000004">
    <property type="protein sequence ID" value="KEQ27291.1"/>
    <property type="molecule type" value="Genomic_DNA"/>
</dbReference>
<feature type="signal peptide" evidence="3">
    <location>
        <begin position="1"/>
        <end position="27"/>
    </location>
</feature>
<feature type="domain" description="YknX-like C-terminal permuted SH3-like" evidence="5">
    <location>
        <begin position="348"/>
        <end position="415"/>
    </location>
</feature>
<comment type="similarity">
    <text evidence="1">Belongs to the membrane fusion protein (MFP) (TC 8.A.1) family.</text>
</comment>
<dbReference type="Gene3D" id="2.40.50.100">
    <property type="match status" value="1"/>
</dbReference>
<dbReference type="RefSeq" id="WP_036677475.1">
    <property type="nucleotide sequence ID" value="NZ_FYEP01000014.1"/>
</dbReference>
<dbReference type="Pfam" id="PF25954">
    <property type="entry name" value="Beta-barrel_RND_2"/>
    <property type="match status" value="1"/>
</dbReference>
<dbReference type="PROSITE" id="PS51257">
    <property type="entry name" value="PROKAR_LIPOPROTEIN"/>
    <property type="match status" value="1"/>
</dbReference>
<dbReference type="OrthoDB" id="1633529at2"/>
<feature type="coiled-coil region" evidence="2">
    <location>
        <begin position="115"/>
        <end position="205"/>
    </location>
</feature>
<dbReference type="eggNOG" id="COG0845">
    <property type="taxonomic scope" value="Bacteria"/>
</dbReference>
<dbReference type="Proteomes" id="UP000028123">
    <property type="component" value="Unassembled WGS sequence"/>
</dbReference>
<gene>
    <name evidence="6" type="ORF">ET33_25800</name>
</gene>
<dbReference type="SUPFAM" id="SSF111369">
    <property type="entry name" value="HlyD-like secretion proteins"/>
    <property type="match status" value="2"/>
</dbReference>
<keyword evidence="7" id="KW-1185">Reference proteome</keyword>
<comment type="caution">
    <text evidence="6">The sequence shown here is derived from an EMBL/GenBank/DDBJ whole genome shotgun (WGS) entry which is preliminary data.</text>
</comment>